<sequence length="107" mass="12040">MSAPLSDSIWLNDVDLCPLEHLAEVSGLSIDEIEDLIDTDVIKPVDTGSQTPMFQLRYVVTVKTARRLRDDFELDRQGLALALSLLQRIDELQAEIHATKARLGRPR</sequence>
<gene>
    <name evidence="1" type="ORF">EOS_25230</name>
</gene>
<evidence type="ECO:0000313" key="1">
    <source>
        <dbReference type="EMBL" id="KLU23457.1"/>
    </source>
</evidence>
<dbReference type="EMBL" id="AEJF01000148">
    <property type="protein sequence ID" value="KLU23457.1"/>
    <property type="molecule type" value="Genomic_DNA"/>
</dbReference>
<name>A0A0J1CS71_9BURK</name>
<organism evidence="1 2">
    <name type="scientific">Caballeronia mineralivorans PML1(12)</name>
    <dbReference type="NCBI Taxonomy" id="908627"/>
    <lineage>
        <taxon>Bacteria</taxon>
        <taxon>Pseudomonadati</taxon>
        <taxon>Pseudomonadota</taxon>
        <taxon>Betaproteobacteria</taxon>
        <taxon>Burkholderiales</taxon>
        <taxon>Burkholderiaceae</taxon>
        <taxon>Caballeronia</taxon>
    </lineage>
</organism>
<evidence type="ECO:0008006" key="3">
    <source>
        <dbReference type="Google" id="ProtNLM"/>
    </source>
</evidence>
<dbReference type="PATRIC" id="fig|908627.4.peg.5629"/>
<keyword evidence="2" id="KW-1185">Reference proteome</keyword>
<dbReference type="RefSeq" id="WP_047894908.1">
    <property type="nucleotide sequence ID" value="NZ_AEJF01000148.1"/>
</dbReference>
<dbReference type="Gene3D" id="1.10.1660.10">
    <property type="match status" value="1"/>
</dbReference>
<dbReference type="Pfam" id="PF13591">
    <property type="entry name" value="MerR_2"/>
    <property type="match status" value="1"/>
</dbReference>
<evidence type="ECO:0000313" key="2">
    <source>
        <dbReference type="Proteomes" id="UP000035963"/>
    </source>
</evidence>
<reference evidence="1 2" key="1">
    <citation type="journal article" date="2015" name="Genome Announc.">
        <title>Draft Genome Sequence of Burkholderia sp. Strain PML1(12), an Ectomycorrhizosphere-Inhabiting Bacterium with Effective Mineral-Weathering Ability.</title>
        <authorList>
            <person name="Uroz S."/>
            <person name="Oger P."/>
        </authorList>
    </citation>
    <scope>NUCLEOTIDE SEQUENCE [LARGE SCALE GENOMIC DNA]</scope>
    <source>
        <strain evidence="2">PML1(12)</strain>
    </source>
</reference>
<dbReference type="AlphaFoldDB" id="A0A0J1CS71"/>
<accession>A0A0J1CS71</accession>
<comment type="caution">
    <text evidence="1">The sequence shown here is derived from an EMBL/GenBank/DDBJ whole genome shotgun (WGS) entry which is preliminary data.</text>
</comment>
<dbReference type="OrthoDB" id="8776701at2"/>
<proteinExistence type="predicted"/>
<protein>
    <recommendedName>
        <fullName evidence="3">MerR family transcriptional regulator</fullName>
    </recommendedName>
</protein>
<dbReference type="Proteomes" id="UP000035963">
    <property type="component" value="Unassembled WGS sequence"/>
</dbReference>